<dbReference type="KEGG" id="oat:OAN307_c04130"/>
<dbReference type="EMBL" id="CP003740">
    <property type="protein sequence ID" value="AGI66142.1"/>
    <property type="molecule type" value="Genomic_DNA"/>
</dbReference>
<dbReference type="KEGG" id="oat:OAN307_c04610"/>
<dbReference type="EMBL" id="CP003740">
    <property type="protein sequence ID" value="AGI66156.1"/>
    <property type="molecule type" value="Genomic_DNA"/>
</dbReference>
<dbReference type="EMBL" id="CP003740">
    <property type="protein sequence ID" value="AGI69790.1"/>
    <property type="molecule type" value="Genomic_DNA"/>
</dbReference>
<gene>
    <name evidence="1" type="ORF">OAN307_c03990</name>
    <name evidence="2" type="ORF">OAN307_c04130</name>
    <name evidence="3" type="ORF">OAN307_c04610</name>
    <name evidence="4" type="ORF">OAN307_c21850</name>
    <name evidence="5" type="ORF">OAN307_c44230</name>
    <name evidence="6" type="ORF">OAN307_c45950</name>
</gene>
<evidence type="ECO:0000313" key="1">
    <source>
        <dbReference type="EMBL" id="AGI66142.1"/>
    </source>
</evidence>
<dbReference type="eggNOG" id="ENOG502ZU6T">
    <property type="taxonomic scope" value="Bacteria"/>
</dbReference>
<dbReference type="HOGENOM" id="CLU_575973_0_0_5"/>
<evidence type="ECO:0000313" key="4">
    <source>
        <dbReference type="EMBL" id="AGI67816.1"/>
    </source>
</evidence>
<dbReference type="EMBL" id="CP003740">
    <property type="protein sequence ID" value="AGI67816.1"/>
    <property type="molecule type" value="Genomic_DNA"/>
</dbReference>
<name>M9R1M3_9RHOB</name>
<dbReference type="KEGG" id="oat:OAN307_c45950"/>
<accession>M9R1M3</accession>
<dbReference type="KEGG" id="oat:OAN307_c21850"/>
<dbReference type="EMBL" id="CP003740">
    <property type="protein sequence ID" value="AGI69945.1"/>
    <property type="molecule type" value="Genomic_DNA"/>
</dbReference>
<reference evidence="1 7" key="1">
    <citation type="journal article" date="2013" name="PLoS ONE">
        <title>Poles Apart: Arctic and Antarctic Octadecabacter strains Share High Genome Plasticity and a New Type of Xanthorhodopsin.</title>
        <authorList>
            <person name="Vollmers J."/>
            <person name="Voget S."/>
            <person name="Dietrich S."/>
            <person name="Gollnow K."/>
            <person name="Smits M."/>
            <person name="Meyer K."/>
            <person name="Brinkhoff T."/>
            <person name="Simon M."/>
            <person name="Daniel R."/>
        </authorList>
    </citation>
    <scope>NUCLEOTIDE SEQUENCE [LARGE SCALE GENOMIC DNA]</scope>
    <source>
        <strain evidence="1 7">307</strain>
    </source>
</reference>
<evidence type="ECO:0000313" key="6">
    <source>
        <dbReference type="EMBL" id="AGI69945.1"/>
    </source>
</evidence>
<organism evidence="1 7">
    <name type="scientific">Octadecabacter antarcticus 307</name>
    <dbReference type="NCBI Taxonomy" id="391626"/>
    <lineage>
        <taxon>Bacteria</taxon>
        <taxon>Pseudomonadati</taxon>
        <taxon>Pseudomonadota</taxon>
        <taxon>Alphaproteobacteria</taxon>
        <taxon>Rhodobacterales</taxon>
        <taxon>Roseobacteraceae</taxon>
        <taxon>Octadecabacter</taxon>
    </lineage>
</organism>
<evidence type="ECO:0000313" key="2">
    <source>
        <dbReference type="EMBL" id="AGI66156.1"/>
    </source>
</evidence>
<evidence type="ECO:0000313" key="7">
    <source>
        <dbReference type="Proteomes" id="UP000005307"/>
    </source>
</evidence>
<dbReference type="Proteomes" id="UP000005307">
    <property type="component" value="Chromosome"/>
</dbReference>
<dbReference type="KEGG" id="oat:OAN307_c44230"/>
<dbReference type="KEGG" id="oat:OAN307_c03990"/>
<keyword evidence="7" id="KW-1185">Reference proteome</keyword>
<proteinExistence type="predicted"/>
<dbReference type="EMBL" id="CP003740">
    <property type="protein sequence ID" value="AGI66201.1"/>
    <property type="molecule type" value="Genomic_DNA"/>
</dbReference>
<dbReference type="AlphaFoldDB" id="M9R1M3"/>
<evidence type="ECO:0000313" key="5">
    <source>
        <dbReference type="EMBL" id="AGI69790.1"/>
    </source>
</evidence>
<evidence type="ECO:0000313" key="3">
    <source>
        <dbReference type="EMBL" id="AGI66201.1"/>
    </source>
</evidence>
<sequence>MDYLKGQSVGVVALGIWMHRTSLSSMERTANSRPRVEGSGRSLLDSGSFINPVKGSPVRVSPFPWTIRHKRRRAIMVRLLRELVNGASINDLQRLLSDPDTGKKCGVSRIYSRIFFLEKILLAFERAKLQDWKAKEDASDRFSHMRIAHDDVVISVNWESRFDRRLTPLHCSVSADIRSGYVFRIDANFDPRVDPAAFFEEHYLDVAGQPRNIRKQYTQKSGKVVSAPLLHFQRPSGRFDEAAFFASAESSWRVFEEKLKKAYEEDISCGIDLPDDVQQGLWESGARRRVLNEIRNGYFGLVDTNRDHRGSFKGVVVKQTYTKAAHLACLRKMLPDGKITLVGEQEAAMVRVVPHIFRDLIREDKFEWFVMSFDKEASTPTNQSRIKKFEKAFEEFGEIQTRIVGEELPRWELLRRFCAAGLMPAVKTDSQDAVHPFPIANFQSAQFPQFWASSPVQHYGETEKTVGFPVLRSK</sequence>
<protein>
    <submittedName>
        <fullName evidence="1">Uncharacterized protein</fullName>
    </submittedName>
</protein>